<gene>
    <name evidence="2" type="ORF">GRI89_08680</name>
</gene>
<evidence type="ECO:0000313" key="2">
    <source>
        <dbReference type="EMBL" id="MXO59615.1"/>
    </source>
</evidence>
<evidence type="ECO:0000313" key="3">
    <source>
        <dbReference type="Proteomes" id="UP000433652"/>
    </source>
</evidence>
<dbReference type="EMBL" id="WTYM01000036">
    <property type="protein sequence ID" value="MXO59615.1"/>
    <property type="molecule type" value="Genomic_DNA"/>
</dbReference>
<dbReference type="PIRSF" id="PIRSF032131">
    <property type="entry name" value="UCP032131"/>
    <property type="match status" value="1"/>
</dbReference>
<feature type="region of interest" description="Disordered" evidence="1">
    <location>
        <begin position="52"/>
        <end position="72"/>
    </location>
</feature>
<evidence type="ECO:0000256" key="1">
    <source>
        <dbReference type="SAM" id="MobiDB-lite"/>
    </source>
</evidence>
<dbReference type="Pfam" id="PF06676">
    <property type="entry name" value="DUF1178"/>
    <property type="match status" value="1"/>
</dbReference>
<name>A0A6I4SUH2_9SPHN</name>
<organism evidence="2 3">
    <name type="scientific">Croceibacterium salegens</name>
    <dbReference type="NCBI Taxonomy" id="1737568"/>
    <lineage>
        <taxon>Bacteria</taxon>
        <taxon>Pseudomonadati</taxon>
        <taxon>Pseudomonadota</taxon>
        <taxon>Alphaproteobacteria</taxon>
        <taxon>Sphingomonadales</taxon>
        <taxon>Erythrobacteraceae</taxon>
        <taxon>Croceibacterium</taxon>
    </lineage>
</organism>
<dbReference type="OrthoDB" id="9799894at2"/>
<dbReference type="RefSeq" id="WP_159794185.1">
    <property type="nucleotide sequence ID" value="NZ_WTYM01000036.1"/>
</dbReference>
<sequence length="152" mass="16157">MIVFDLTCGEGHNFEGWFGSSDDFAAQQARGLVSCPQCGSVEVAKAPMAPAVPKKGNQQAASQPSAHVAGGKLPPEAISMLEQIARMQAESLKTSIWVGDGFAEQSREMHYGEREAEAIHGKATPEEARALAEEGVPVMPILIPFAPPDELN</sequence>
<feature type="compositionally biased region" description="Polar residues" evidence="1">
    <location>
        <begin position="56"/>
        <end position="65"/>
    </location>
</feature>
<dbReference type="Proteomes" id="UP000433652">
    <property type="component" value="Unassembled WGS sequence"/>
</dbReference>
<comment type="caution">
    <text evidence="2">The sequence shown here is derived from an EMBL/GenBank/DDBJ whole genome shotgun (WGS) entry which is preliminary data.</text>
</comment>
<protein>
    <submittedName>
        <fullName evidence="2">DUF1178 family protein</fullName>
    </submittedName>
</protein>
<dbReference type="InterPro" id="IPR009562">
    <property type="entry name" value="DUF1178"/>
</dbReference>
<keyword evidence="3" id="KW-1185">Reference proteome</keyword>
<accession>A0A6I4SUH2</accession>
<dbReference type="AlphaFoldDB" id="A0A6I4SUH2"/>
<reference evidence="2 3" key="1">
    <citation type="submission" date="2019-12" db="EMBL/GenBank/DDBJ databases">
        <title>Genomic-based taxomic classification of the family Erythrobacteraceae.</title>
        <authorList>
            <person name="Xu L."/>
        </authorList>
    </citation>
    <scope>NUCLEOTIDE SEQUENCE [LARGE SCALE GENOMIC DNA]</scope>
    <source>
        <strain evidence="2 3">MCCC 1K01500</strain>
    </source>
</reference>
<proteinExistence type="predicted"/>